<protein>
    <recommendedName>
        <fullName evidence="3">Cyclic nucleotide-binding domain-containing protein</fullName>
    </recommendedName>
</protein>
<accession>A0ABN7PZ54</accession>
<evidence type="ECO:0000313" key="1">
    <source>
        <dbReference type="EMBL" id="CAG2142441.1"/>
    </source>
</evidence>
<dbReference type="Gene3D" id="2.60.120.10">
    <property type="entry name" value="Jelly Rolls"/>
    <property type="match status" value="1"/>
</dbReference>
<evidence type="ECO:0008006" key="3">
    <source>
        <dbReference type="Google" id="ProtNLM"/>
    </source>
</evidence>
<dbReference type="InterPro" id="IPR018490">
    <property type="entry name" value="cNMP-bd_dom_sf"/>
</dbReference>
<dbReference type="Proteomes" id="UP000672657">
    <property type="component" value="Unassembled WGS sequence"/>
</dbReference>
<sequence length="178" mass="19756">MSNARKPLAALLILIAIGATTACGFRASQKDLPMKPTVTYLYLLRHTPFFTALNTDQLRWVIQHSREWEVQAGQSIVSSDGPGDGTGYWVLLDGSWDLELEGQHHASGHADPGKWFNRALIPTGAFRLAATEHSFVMNISARDMDEMLAWGFRFDHHLSSGNAFYRELSTSPQVVTAP</sequence>
<proteinExistence type="predicted"/>
<gene>
    <name evidence="1" type="ORF">LMG26411_02213</name>
</gene>
<dbReference type="InterPro" id="IPR014710">
    <property type="entry name" value="RmlC-like_jellyroll"/>
</dbReference>
<organism evidence="1 2">
    <name type="scientific">Cupriavidus numazuensis</name>
    <dbReference type="NCBI Taxonomy" id="221992"/>
    <lineage>
        <taxon>Bacteria</taxon>
        <taxon>Pseudomonadati</taxon>
        <taxon>Pseudomonadota</taxon>
        <taxon>Betaproteobacteria</taxon>
        <taxon>Burkholderiales</taxon>
        <taxon>Burkholderiaceae</taxon>
        <taxon>Cupriavidus</taxon>
    </lineage>
</organism>
<comment type="caution">
    <text evidence="1">The sequence shown here is derived from an EMBL/GenBank/DDBJ whole genome shotgun (WGS) entry which is preliminary data.</text>
</comment>
<reference evidence="1 2" key="1">
    <citation type="submission" date="2021-03" db="EMBL/GenBank/DDBJ databases">
        <authorList>
            <person name="Peeters C."/>
        </authorList>
    </citation>
    <scope>NUCLEOTIDE SEQUENCE [LARGE SCALE GENOMIC DNA]</scope>
    <source>
        <strain evidence="1 2">LMG 26411</strain>
    </source>
</reference>
<keyword evidence="2" id="KW-1185">Reference proteome</keyword>
<dbReference type="RefSeq" id="WP_211953310.1">
    <property type="nucleotide sequence ID" value="NZ_CAJPVI010000011.1"/>
</dbReference>
<dbReference type="EMBL" id="CAJPVI010000011">
    <property type="protein sequence ID" value="CAG2142441.1"/>
    <property type="molecule type" value="Genomic_DNA"/>
</dbReference>
<name>A0ABN7PZ54_9BURK</name>
<evidence type="ECO:0000313" key="2">
    <source>
        <dbReference type="Proteomes" id="UP000672657"/>
    </source>
</evidence>
<dbReference type="PROSITE" id="PS51257">
    <property type="entry name" value="PROKAR_LIPOPROTEIN"/>
    <property type="match status" value="1"/>
</dbReference>
<dbReference type="SUPFAM" id="SSF51206">
    <property type="entry name" value="cAMP-binding domain-like"/>
    <property type="match status" value="1"/>
</dbReference>